<feature type="compositionally biased region" description="Low complexity" evidence="1">
    <location>
        <begin position="1012"/>
        <end position="1035"/>
    </location>
</feature>
<feature type="compositionally biased region" description="Basic residues" evidence="1">
    <location>
        <begin position="459"/>
        <end position="469"/>
    </location>
</feature>
<feature type="compositionally biased region" description="Pro residues" evidence="1">
    <location>
        <begin position="1779"/>
        <end position="1788"/>
    </location>
</feature>
<feature type="region of interest" description="Disordered" evidence="1">
    <location>
        <begin position="1"/>
        <end position="228"/>
    </location>
</feature>
<reference evidence="2" key="1">
    <citation type="submission" date="2014-11" db="EMBL/GenBank/DDBJ databases">
        <authorList>
            <person name="Otto D Thomas"/>
            <person name="Naeem Raeece"/>
        </authorList>
    </citation>
    <scope>NUCLEOTIDE SEQUENCE</scope>
</reference>
<feature type="compositionally biased region" description="Polar residues" evidence="1">
    <location>
        <begin position="841"/>
        <end position="850"/>
    </location>
</feature>
<feature type="compositionally biased region" description="Polar residues" evidence="1">
    <location>
        <begin position="1436"/>
        <end position="1448"/>
    </location>
</feature>
<feature type="compositionally biased region" description="Acidic residues" evidence="1">
    <location>
        <begin position="97"/>
        <end position="110"/>
    </location>
</feature>
<feature type="compositionally biased region" description="Pro residues" evidence="1">
    <location>
        <begin position="889"/>
        <end position="900"/>
    </location>
</feature>
<feature type="compositionally biased region" description="Low complexity" evidence="1">
    <location>
        <begin position="1514"/>
        <end position="1530"/>
    </location>
</feature>
<feature type="compositionally biased region" description="Low complexity" evidence="1">
    <location>
        <begin position="929"/>
        <end position="948"/>
    </location>
</feature>
<feature type="compositionally biased region" description="Pro residues" evidence="1">
    <location>
        <begin position="804"/>
        <end position="832"/>
    </location>
</feature>
<feature type="compositionally biased region" description="Basic residues" evidence="1">
    <location>
        <begin position="512"/>
        <end position="525"/>
    </location>
</feature>
<feature type="compositionally biased region" description="Low complexity" evidence="1">
    <location>
        <begin position="1395"/>
        <end position="1417"/>
    </location>
</feature>
<feature type="compositionally biased region" description="Low complexity" evidence="1">
    <location>
        <begin position="851"/>
        <end position="879"/>
    </location>
</feature>
<feature type="compositionally biased region" description="Polar residues" evidence="1">
    <location>
        <begin position="1537"/>
        <end position="1563"/>
    </location>
</feature>
<evidence type="ECO:0000313" key="2">
    <source>
        <dbReference type="EMBL" id="CEM19457.1"/>
    </source>
</evidence>
<dbReference type="PANTHER" id="PTHR24216:SF65">
    <property type="entry name" value="PAXILLIN-LIKE PROTEIN 1"/>
    <property type="match status" value="1"/>
</dbReference>
<feature type="compositionally biased region" description="Low complexity" evidence="1">
    <location>
        <begin position="1564"/>
        <end position="1579"/>
    </location>
</feature>
<feature type="compositionally biased region" description="Polar residues" evidence="1">
    <location>
        <begin position="1296"/>
        <end position="1309"/>
    </location>
</feature>
<feature type="compositionally biased region" description="Low complexity" evidence="1">
    <location>
        <begin position="1635"/>
        <end position="1644"/>
    </location>
</feature>
<organism evidence="2">
    <name type="scientific">Chromera velia CCMP2878</name>
    <dbReference type="NCBI Taxonomy" id="1169474"/>
    <lineage>
        <taxon>Eukaryota</taxon>
        <taxon>Sar</taxon>
        <taxon>Alveolata</taxon>
        <taxon>Colpodellida</taxon>
        <taxon>Chromeraceae</taxon>
        <taxon>Chromera</taxon>
    </lineage>
</organism>
<feature type="region of interest" description="Disordered" evidence="1">
    <location>
        <begin position="1087"/>
        <end position="1129"/>
    </location>
</feature>
<gene>
    <name evidence="2" type="ORF">Cvel_3827</name>
</gene>
<feature type="compositionally biased region" description="Basic and acidic residues" evidence="1">
    <location>
        <begin position="1855"/>
        <end position="1864"/>
    </location>
</feature>
<evidence type="ECO:0000256" key="1">
    <source>
        <dbReference type="SAM" id="MobiDB-lite"/>
    </source>
</evidence>
<accession>A0A0G4FX84</accession>
<protein>
    <submittedName>
        <fullName evidence="2">Uncharacterized protein</fullName>
    </submittedName>
</protein>
<feature type="region of interest" description="Disordered" evidence="1">
    <location>
        <begin position="1231"/>
        <end position="1357"/>
    </location>
</feature>
<feature type="compositionally biased region" description="Low complexity" evidence="1">
    <location>
        <begin position="502"/>
        <end position="511"/>
    </location>
</feature>
<feature type="compositionally biased region" description="Basic and acidic residues" evidence="1">
    <location>
        <begin position="41"/>
        <end position="50"/>
    </location>
</feature>
<feature type="region of interest" description="Disordered" evidence="1">
    <location>
        <begin position="1599"/>
        <end position="1928"/>
    </location>
</feature>
<feature type="region of interest" description="Disordered" evidence="1">
    <location>
        <begin position="459"/>
        <end position="750"/>
    </location>
</feature>
<feature type="compositionally biased region" description="Low complexity" evidence="1">
    <location>
        <begin position="1231"/>
        <end position="1240"/>
    </location>
</feature>
<dbReference type="PANTHER" id="PTHR24216">
    <property type="entry name" value="PAXILLIN-RELATED"/>
    <property type="match status" value="1"/>
</dbReference>
<feature type="compositionally biased region" description="Low complexity" evidence="1">
    <location>
        <begin position="1840"/>
        <end position="1849"/>
    </location>
</feature>
<feature type="compositionally biased region" description="Polar residues" evidence="1">
    <location>
        <begin position="1817"/>
        <end position="1833"/>
    </location>
</feature>
<feature type="compositionally biased region" description="Low complexity" evidence="1">
    <location>
        <begin position="1251"/>
        <end position="1264"/>
    </location>
</feature>
<feature type="compositionally biased region" description="Gly residues" evidence="1">
    <location>
        <begin position="674"/>
        <end position="693"/>
    </location>
</feature>
<name>A0A0G4FX84_9ALVE</name>
<feature type="compositionally biased region" description="Basic and acidic residues" evidence="1">
    <location>
        <begin position="134"/>
        <end position="183"/>
    </location>
</feature>
<dbReference type="VEuPathDB" id="CryptoDB:Cvel_3827"/>
<feature type="region of interest" description="Disordered" evidence="1">
    <location>
        <begin position="1508"/>
        <end position="1586"/>
    </location>
</feature>
<dbReference type="EMBL" id="CDMZ01000684">
    <property type="protein sequence ID" value="CEM19457.1"/>
    <property type="molecule type" value="Genomic_DNA"/>
</dbReference>
<feature type="compositionally biased region" description="Pro residues" evidence="1">
    <location>
        <begin position="1241"/>
        <end position="1250"/>
    </location>
</feature>
<feature type="compositionally biased region" description="Low complexity" evidence="1">
    <location>
        <begin position="1323"/>
        <end position="1341"/>
    </location>
</feature>
<sequence length="1928" mass="204034">MEVEDVEDLFGVPSPDLDAQGEGGGEAEAAQSPSLPSLHRSRGDEDRQNDSGDLEPEGSDFGEPPEPPLCPPSEDGDHTFGQQQQQQEEPPPLFGPSEEDSEATESDSGENSDPSSPVARQRSDARAESSGAGKETDKGSERGTDRGREKEGTGDGEEQRDHDKEEREKEKERNTEKETDGRGRRLRQRKQRAAEAPQNPSSSSSSSASSSSSSSSSATSPASPRKSAEKLVWIQYQRDERGERLPIIPAALVDIDKVGQQDKETESRSAEEPYSYSYRKLDSKEWAANASVYLFGYRKYVKEKDCVTIQEFDPINKPEEYRQFADILRNEAPQPKWQKHPSFHVTLAEALRAFHTDFACIVCGSTDDSEDNKIVVCQGELPQDKPRFLKPEDLILNDTGCQAGFHVSCGGENTDEDFLCAVCITRGDDKYNAYELAEYTPEQRALWFNPLTEVHCQGHSRHTWGRRGRAQGPNGNLHQTPASPPSSRGKGKRGGASGGGLALSSSSSSGRARAKAKARGGRGRGRGIGSEELASLGLLRLGGGRGRGGRGGSGRGRGGLDLYGGQAERAPYSGTSVEDRRRGRRMKREMQEAFYSRGGGGAAAAGMREEGEEDEEDDEEDEDSPLSERLASGKRSRSSAFPSRQHSETALGDGGDAWGDSFLAGVSLHKRQRQGGGSLESDGDGMGMAGERGGPLDFQVPHEPFSQEGGLLQTDTQTHHLGGGLQVPIKIEPEEGEHERGGIQGGTFPLKGVAPMEFEYEEEEEEEECMFGIPLEEEEQQEIQRAEKETEGDGAREVADRPPEMSPGPRPPPPPPVVPSPFPVPAPPPPPAHIRAEREGQTGNNEVPTQSDLSASPLPSNPPSSSSSSSHVFSADSLSRGADGLPFSPKAPAPPPPPATSAPQPSHSLQQNGDNPPPPAAAERETEGQASGAPTQPAAQSQAQPPQSDLHLNAPPPGQSASANAEPTQTAAPVLNQQHTVSPSPVVPLRQSLPGSSHFAPPQTVPAPPRAPAGFAAKSSSVSFSALAAASSHSSGSGGEGWRGGLIRKVSGGLVRQASGVTLAGGGDAVTEGPAARVQTAGAAVQQGVLGGRDAGSVQQQQQQQQIRGPTPSPRPPPPPAASAAAAGRNDQHAILVQAVPDSVTCEAVSEKLRGRRQNDPNSSTIRDFQRRLVSSMRDGERQALFEELLLRGINEIKMARGATQNVSSASFTAAVARAATGYIGIPKIISSSSSSSQVPQPLPPRPLPKAIPQRPQRLPAPLQSAKAKAPTNPPPSSTRVRAPGRPRGYPISLPEFQQKTGSVINTPPATLRPRLVQPSNGPPSTSVSSTQPQQQQQQLRRPPPAGKQATGQAVGGTGMLGITSIVRPLFASHIVRGAARPAPQAPLPTPLNPPAAATKAPSAGASSGASSSSSSSQVPARPDQSARPPAPMQVTPGTSQQTSNPSHHQSKAPNPVVASVPPQIMQSLASMSADILRQHGVFLNIAPIPSPNGGSALTQMPPHLEMLRKSIGPSSPQQTQTQPQQQQQKHPPPSASAATLGQGQAQRQGSSFQSPPVGNSSASQPVSVSTQRQPQQQQAVGGSLFVRGSHKHMQCSGALLPSAFGCPPRSPKPKQKTNGAAAPASAPSSPPPQQQQQQQERPPSAQPPPYTHARVLEEQQQHRSPSPLPQRERDATAQESQQSALQRRNLEVAAQIEKERHRAQQHVVRGQRPPPNGTVSGTHRGNGPSFTVTSANGLRMQQQPDPLSTQLHGRARERDPHTDMIQNPRPNGLSIPSLFPPRSPPPVSSSASSASASASGVQRSRSPELPKAASVFSFSRSGSQTQIMSTLDSPPPPRQQQQQQPAEGQEGEGDQERAMERAGSHLTSPLDPNSSPVRVRIGMAGPAPPSSDSGTTVSVDDEAERETERPSSPGLPPQQQERPDGLS</sequence>
<feature type="compositionally biased region" description="Basic and acidic residues" evidence="1">
    <location>
        <begin position="782"/>
        <end position="803"/>
    </location>
</feature>
<feature type="region of interest" description="Disordered" evidence="1">
    <location>
        <begin position="762"/>
        <end position="1046"/>
    </location>
</feature>
<feature type="compositionally biased region" description="Basic and acidic residues" evidence="1">
    <location>
        <begin position="731"/>
        <end position="741"/>
    </location>
</feature>
<feature type="region of interest" description="Disordered" evidence="1">
    <location>
        <begin position="1382"/>
        <end position="1458"/>
    </location>
</feature>
<feature type="compositionally biased region" description="Gly residues" evidence="1">
    <location>
        <begin position="540"/>
        <end position="562"/>
    </location>
</feature>
<feature type="compositionally biased region" description="Low complexity" evidence="1">
    <location>
        <begin position="200"/>
        <end position="224"/>
    </location>
</feature>
<proteinExistence type="predicted"/>
<feature type="compositionally biased region" description="Polar residues" evidence="1">
    <location>
        <begin position="1866"/>
        <end position="1877"/>
    </location>
</feature>
<feature type="compositionally biased region" description="Low complexity" evidence="1">
    <location>
        <begin position="1789"/>
        <end position="1800"/>
    </location>
</feature>
<feature type="compositionally biased region" description="Acidic residues" evidence="1">
    <location>
        <begin position="762"/>
        <end position="781"/>
    </location>
</feature>
<feature type="compositionally biased region" description="Polar residues" evidence="1">
    <location>
        <begin position="1718"/>
        <end position="1752"/>
    </location>
</feature>
<feature type="compositionally biased region" description="Polar residues" evidence="1">
    <location>
        <begin position="1678"/>
        <end position="1687"/>
    </location>
</feature>
<feature type="compositionally biased region" description="Pro residues" evidence="1">
    <location>
        <begin position="1111"/>
        <end position="1121"/>
    </location>
</feature>
<feature type="compositionally biased region" description="Pro residues" evidence="1">
    <location>
        <begin position="1384"/>
        <end position="1394"/>
    </location>
</feature>
<feature type="compositionally biased region" description="Acidic residues" evidence="1">
    <location>
        <begin position="610"/>
        <end position="625"/>
    </location>
</feature>
<feature type="compositionally biased region" description="Polar residues" evidence="1">
    <location>
        <begin position="959"/>
        <end position="983"/>
    </location>
</feature>